<dbReference type="AlphaFoldDB" id="A0A645EA50"/>
<accession>A0A645EA50</accession>
<feature type="region of interest" description="Disordered" evidence="1">
    <location>
        <begin position="1"/>
        <end position="55"/>
    </location>
</feature>
<name>A0A645EA50_9ZZZZ</name>
<dbReference type="EMBL" id="VSSQ01044664">
    <property type="protein sequence ID" value="MPM98506.1"/>
    <property type="molecule type" value="Genomic_DNA"/>
</dbReference>
<evidence type="ECO:0000256" key="1">
    <source>
        <dbReference type="SAM" id="MobiDB-lite"/>
    </source>
</evidence>
<proteinExistence type="predicted"/>
<protein>
    <submittedName>
        <fullName evidence="2">Uncharacterized protein</fullName>
    </submittedName>
</protein>
<evidence type="ECO:0000313" key="2">
    <source>
        <dbReference type="EMBL" id="MPM98506.1"/>
    </source>
</evidence>
<reference evidence="2" key="1">
    <citation type="submission" date="2019-08" db="EMBL/GenBank/DDBJ databases">
        <authorList>
            <person name="Kucharzyk K."/>
            <person name="Murdoch R.W."/>
            <person name="Higgins S."/>
            <person name="Loffler F."/>
        </authorList>
    </citation>
    <scope>NUCLEOTIDE SEQUENCE</scope>
</reference>
<organism evidence="2">
    <name type="scientific">bioreactor metagenome</name>
    <dbReference type="NCBI Taxonomy" id="1076179"/>
    <lineage>
        <taxon>unclassified sequences</taxon>
        <taxon>metagenomes</taxon>
        <taxon>ecological metagenomes</taxon>
    </lineage>
</organism>
<comment type="caution">
    <text evidence="2">The sequence shown here is derived from an EMBL/GenBank/DDBJ whole genome shotgun (WGS) entry which is preliminary data.</text>
</comment>
<gene>
    <name evidence="2" type="ORF">SDC9_145694</name>
</gene>
<sequence>MQGGGNRHPDRSGIESDGSAPQRQPLPEPCRLRCGGDPLPGSRQLTGGEEPQLAAQQRRNPLFHENVQRHVVRNHCDAANELMIFPNEFDMRRHCVEIAPTGKLAQRHHNATGDGDPMLCTDGPILIQMKNSRT</sequence>